<feature type="region of interest" description="Disordered" evidence="1">
    <location>
        <begin position="14"/>
        <end position="37"/>
    </location>
</feature>
<feature type="compositionally biased region" description="Polar residues" evidence="1">
    <location>
        <begin position="14"/>
        <end position="27"/>
    </location>
</feature>
<keyword evidence="3" id="KW-1185">Reference proteome</keyword>
<dbReference type="Proteomes" id="UP000324222">
    <property type="component" value="Unassembled WGS sequence"/>
</dbReference>
<organism evidence="2 3">
    <name type="scientific">Portunus trituberculatus</name>
    <name type="common">Swimming crab</name>
    <name type="synonym">Neptunus trituberculatus</name>
    <dbReference type="NCBI Taxonomy" id="210409"/>
    <lineage>
        <taxon>Eukaryota</taxon>
        <taxon>Metazoa</taxon>
        <taxon>Ecdysozoa</taxon>
        <taxon>Arthropoda</taxon>
        <taxon>Crustacea</taxon>
        <taxon>Multicrustacea</taxon>
        <taxon>Malacostraca</taxon>
        <taxon>Eumalacostraca</taxon>
        <taxon>Eucarida</taxon>
        <taxon>Decapoda</taxon>
        <taxon>Pleocyemata</taxon>
        <taxon>Brachyura</taxon>
        <taxon>Eubrachyura</taxon>
        <taxon>Portunoidea</taxon>
        <taxon>Portunidae</taxon>
        <taxon>Portuninae</taxon>
        <taxon>Portunus</taxon>
    </lineage>
</organism>
<accession>A0A5B7JF02</accession>
<protein>
    <submittedName>
        <fullName evidence="2">Uncharacterized protein</fullName>
    </submittedName>
</protein>
<name>A0A5B7JF02_PORTR</name>
<reference evidence="2 3" key="1">
    <citation type="submission" date="2019-05" db="EMBL/GenBank/DDBJ databases">
        <title>Another draft genome of Portunus trituberculatus and its Hox gene families provides insights of decapod evolution.</title>
        <authorList>
            <person name="Jeong J.-H."/>
            <person name="Song I."/>
            <person name="Kim S."/>
            <person name="Choi T."/>
            <person name="Kim D."/>
            <person name="Ryu S."/>
            <person name="Kim W."/>
        </authorList>
    </citation>
    <scope>NUCLEOTIDE SEQUENCE [LARGE SCALE GENOMIC DNA]</scope>
    <source>
        <tissue evidence="2">Muscle</tissue>
    </source>
</reference>
<dbReference type="EMBL" id="VSRR010094873">
    <property type="protein sequence ID" value="MPC93439.1"/>
    <property type="molecule type" value="Genomic_DNA"/>
</dbReference>
<evidence type="ECO:0000313" key="3">
    <source>
        <dbReference type="Proteomes" id="UP000324222"/>
    </source>
</evidence>
<comment type="caution">
    <text evidence="2">The sequence shown here is derived from an EMBL/GenBank/DDBJ whole genome shotgun (WGS) entry which is preliminary data.</text>
</comment>
<dbReference type="AlphaFoldDB" id="A0A5B7JF02"/>
<gene>
    <name evidence="2" type="ORF">E2C01_088565</name>
</gene>
<proteinExistence type="predicted"/>
<evidence type="ECO:0000256" key="1">
    <source>
        <dbReference type="SAM" id="MobiDB-lite"/>
    </source>
</evidence>
<evidence type="ECO:0000313" key="2">
    <source>
        <dbReference type="EMBL" id="MPC93439.1"/>
    </source>
</evidence>
<sequence>MLLTGACATSILSTGTRQQCSQDNPIPSSAEKKQETS</sequence>